<dbReference type="RefSeq" id="WP_203708495.1">
    <property type="nucleotide sequence ID" value="NZ_BAAALU010000007.1"/>
</dbReference>
<gene>
    <name evidence="2" type="ORF">Air01nite_77780</name>
</gene>
<dbReference type="EMBL" id="BONC01000121">
    <property type="protein sequence ID" value="GIF61683.1"/>
    <property type="molecule type" value="Genomic_DNA"/>
</dbReference>
<reference evidence="2 3" key="1">
    <citation type="submission" date="2021-01" db="EMBL/GenBank/DDBJ databases">
        <title>Whole genome shotgun sequence of Asanoa iriomotensis NBRC 100142.</title>
        <authorList>
            <person name="Komaki H."/>
            <person name="Tamura T."/>
        </authorList>
    </citation>
    <scope>NUCLEOTIDE SEQUENCE [LARGE SCALE GENOMIC DNA]</scope>
    <source>
        <strain evidence="2 3">NBRC 100142</strain>
    </source>
</reference>
<accession>A0ABQ4CFZ2</accession>
<dbReference type="Proteomes" id="UP000624325">
    <property type="component" value="Unassembled WGS sequence"/>
</dbReference>
<proteinExistence type="predicted"/>
<protein>
    <recommendedName>
        <fullName evidence="1">TfuA-like core domain-containing protein</fullName>
    </recommendedName>
</protein>
<evidence type="ECO:0000313" key="3">
    <source>
        <dbReference type="Proteomes" id="UP000624325"/>
    </source>
</evidence>
<organism evidence="2 3">
    <name type="scientific">Asanoa iriomotensis</name>
    <dbReference type="NCBI Taxonomy" id="234613"/>
    <lineage>
        <taxon>Bacteria</taxon>
        <taxon>Bacillati</taxon>
        <taxon>Actinomycetota</taxon>
        <taxon>Actinomycetes</taxon>
        <taxon>Micromonosporales</taxon>
        <taxon>Micromonosporaceae</taxon>
        <taxon>Asanoa</taxon>
    </lineage>
</organism>
<keyword evidence="3" id="KW-1185">Reference proteome</keyword>
<evidence type="ECO:0000259" key="1">
    <source>
        <dbReference type="Pfam" id="PF07812"/>
    </source>
</evidence>
<comment type="caution">
    <text evidence="2">The sequence shown here is derived from an EMBL/GenBank/DDBJ whole genome shotgun (WGS) entry which is preliminary data.</text>
</comment>
<dbReference type="InterPro" id="IPR012924">
    <property type="entry name" value="TfuA_core"/>
</dbReference>
<dbReference type="Pfam" id="PF07812">
    <property type="entry name" value="TfuA"/>
    <property type="match status" value="1"/>
</dbReference>
<sequence length="232" mass="24817">MSRPAVFVGPSLHGAAALKRTDIEFLPPVRRGDIDALLARAAPPPVIGIIDGAFFQSLSVSPKEVLRAIDAGVRTYGSSSIGALRAVECAPYGMVGVGRIYQEYQSGRINADDEVAITYDDETGRAVSEPLVNLRFAVAAAEVAGVVDAALAGRFLVLAKRRYFPERTIALIMRDLVAEVGEAACGPLRHYLDHVAPDTKRDDGLQLLDLVVADRAATAGQRPPEWPPPVHL</sequence>
<feature type="domain" description="TfuA-like core" evidence="1">
    <location>
        <begin position="51"/>
        <end position="168"/>
    </location>
</feature>
<name>A0ABQ4CFZ2_9ACTN</name>
<evidence type="ECO:0000313" key="2">
    <source>
        <dbReference type="EMBL" id="GIF61683.1"/>
    </source>
</evidence>